<evidence type="ECO:0000313" key="3">
    <source>
        <dbReference type="Proteomes" id="UP001153269"/>
    </source>
</evidence>
<gene>
    <name evidence="2" type="ORF">PLEPLA_LOCUS41955</name>
</gene>
<dbReference type="EMBL" id="CADEAL010004202">
    <property type="protein sequence ID" value="CAB1454193.1"/>
    <property type="molecule type" value="Genomic_DNA"/>
</dbReference>
<evidence type="ECO:0000313" key="2">
    <source>
        <dbReference type="EMBL" id="CAB1454193.1"/>
    </source>
</evidence>
<reference evidence="2" key="1">
    <citation type="submission" date="2020-03" db="EMBL/GenBank/DDBJ databases">
        <authorList>
            <person name="Weist P."/>
        </authorList>
    </citation>
    <scope>NUCLEOTIDE SEQUENCE</scope>
</reference>
<proteinExistence type="predicted"/>
<protein>
    <submittedName>
        <fullName evidence="2">Uncharacterized protein</fullName>
    </submittedName>
</protein>
<sequence length="131" mass="14402">MSPAAVWERRRGKKERGIFSGLFGIIEVRPSAGVCVSGALVLQREEKEEWGGRRGWKEREKRFGPRAGLVPIRPEARALHRERLRSRTVIYGGQNFAETFPGIRGCSEGAAGRGSPGVLAEDGVKGQEWSG</sequence>
<comment type="caution">
    <text evidence="2">The sequence shown here is derived from an EMBL/GenBank/DDBJ whole genome shotgun (WGS) entry which is preliminary data.</text>
</comment>
<dbReference type="AlphaFoldDB" id="A0A9N7VS00"/>
<keyword evidence="3" id="KW-1185">Reference proteome</keyword>
<evidence type="ECO:0000256" key="1">
    <source>
        <dbReference type="SAM" id="MobiDB-lite"/>
    </source>
</evidence>
<feature type="region of interest" description="Disordered" evidence="1">
    <location>
        <begin position="107"/>
        <end position="131"/>
    </location>
</feature>
<organism evidence="2 3">
    <name type="scientific">Pleuronectes platessa</name>
    <name type="common">European plaice</name>
    <dbReference type="NCBI Taxonomy" id="8262"/>
    <lineage>
        <taxon>Eukaryota</taxon>
        <taxon>Metazoa</taxon>
        <taxon>Chordata</taxon>
        <taxon>Craniata</taxon>
        <taxon>Vertebrata</taxon>
        <taxon>Euteleostomi</taxon>
        <taxon>Actinopterygii</taxon>
        <taxon>Neopterygii</taxon>
        <taxon>Teleostei</taxon>
        <taxon>Neoteleostei</taxon>
        <taxon>Acanthomorphata</taxon>
        <taxon>Carangaria</taxon>
        <taxon>Pleuronectiformes</taxon>
        <taxon>Pleuronectoidei</taxon>
        <taxon>Pleuronectidae</taxon>
        <taxon>Pleuronectes</taxon>
    </lineage>
</organism>
<accession>A0A9N7VS00</accession>
<dbReference type="Proteomes" id="UP001153269">
    <property type="component" value="Unassembled WGS sequence"/>
</dbReference>
<name>A0A9N7VS00_PLEPL</name>